<gene>
    <name evidence="1" type="ORF">H5410_061542</name>
</gene>
<evidence type="ECO:0000313" key="1">
    <source>
        <dbReference type="EMBL" id="KAG5571776.1"/>
    </source>
</evidence>
<reference evidence="1 2" key="1">
    <citation type="submission" date="2020-09" db="EMBL/GenBank/DDBJ databases">
        <title>De no assembly of potato wild relative species, Solanum commersonii.</title>
        <authorList>
            <person name="Cho K."/>
        </authorList>
    </citation>
    <scope>NUCLEOTIDE SEQUENCE [LARGE SCALE GENOMIC DNA]</scope>
    <source>
        <strain evidence="1">LZ3.2</strain>
        <tissue evidence="1">Leaf</tissue>
    </source>
</reference>
<accession>A0A9J5W9I0</accession>
<proteinExistence type="predicted"/>
<evidence type="ECO:0000313" key="2">
    <source>
        <dbReference type="Proteomes" id="UP000824120"/>
    </source>
</evidence>
<feature type="non-terminal residue" evidence="1">
    <location>
        <position position="1"/>
    </location>
</feature>
<dbReference type="AlphaFoldDB" id="A0A9J5W9I0"/>
<organism evidence="1 2">
    <name type="scientific">Solanum commersonii</name>
    <name type="common">Commerson's wild potato</name>
    <name type="synonym">Commerson's nightshade</name>
    <dbReference type="NCBI Taxonomy" id="4109"/>
    <lineage>
        <taxon>Eukaryota</taxon>
        <taxon>Viridiplantae</taxon>
        <taxon>Streptophyta</taxon>
        <taxon>Embryophyta</taxon>
        <taxon>Tracheophyta</taxon>
        <taxon>Spermatophyta</taxon>
        <taxon>Magnoliopsida</taxon>
        <taxon>eudicotyledons</taxon>
        <taxon>Gunneridae</taxon>
        <taxon>Pentapetalae</taxon>
        <taxon>asterids</taxon>
        <taxon>lamiids</taxon>
        <taxon>Solanales</taxon>
        <taxon>Solanaceae</taxon>
        <taxon>Solanoideae</taxon>
        <taxon>Solaneae</taxon>
        <taxon>Solanum</taxon>
    </lineage>
</organism>
<protein>
    <submittedName>
        <fullName evidence="1">Uncharacterized protein</fullName>
    </submittedName>
</protein>
<dbReference type="Proteomes" id="UP000824120">
    <property type="component" value="Chromosome 12"/>
</dbReference>
<dbReference type="EMBL" id="JACXVP010000012">
    <property type="protein sequence ID" value="KAG5571776.1"/>
    <property type="molecule type" value="Genomic_DNA"/>
</dbReference>
<sequence>MANLREFCGNLVVSSETRGEASFECGSIWRPRSREKLA</sequence>
<keyword evidence="2" id="KW-1185">Reference proteome</keyword>
<comment type="caution">
    <text evidence="1">The sequence shown here is derived from an EMBL/GenBank/DDBJ whole genome shotgun (WGS) entry which is preliminary data.</text>
</comment>
<name>A0A9J5W9I0_SOLCO</name>